<dbReference type="Gene3D" id="3.90.1520.10">
    <property type="entry name" value="H-NOX domain"/>
    <property type="match status" value="1"/>
</dbReference>
<dbReference type="SUPFAM" id="SSF111126">
    <property type="entry name" value="Ligand-binding domain in the NO signalling and Golgi transport"/>
    <property type="match status" value="1"/>
</dbReference>
<name>A0A1M6YI55_9RHOB</name>
<dbReference type="EMBL" id="FRBR01000001">
    <property type="protein sequence ID" value="SHL17926.1"/>
    <property type="molecule type" value="Genomic_DNA"/>
</dbReference>
<dbReference type="PANTHER" id="PTHR45655:SF13">
    <property type="entry name" value="SOLUBLE GUANYLATE CYCLASE GCY-32-RELATED"/>
    <property type="match status" value="1"/>
</dbReference>
<dbReference type="InterPro" id="IPR011644">
    <property type="entry name" value="Heme_NO-bd"/>
</dbReference>
<dbReference type="InterPro" id="IPR024096">
    <property type="entry name" value="NO_sig/Golgi_transp_ligand-bd"/>
</dbReference>
<dbReference type="OrthoDB" id="981203at2"/>
<dbReference type="InterPro" id="IPR038158">
    <property type="entry name" value="H-NOX_domain_sf"/>
</dbReference>
<dbReference type="Proteomes" id="UP000183974">
    <property type="component" value="Unassembled WGS sequence"/>
</dbReference>
<keyword evidence="3" id="KW-1185">Reference proteome</keyword>
<dbReference type="PANTHER" id="PTHR45655">
    <property type="entry name" value="GUANYLATE CYCLASE SOLUBLE SUBUNIT BETA-2"/>
    <property type="match status" value="1"/>
</dbReference>
<proteinExistence type="predicted"/>
<evidence type="ECO:0000313" key="2">
    <source>
        <dbReference type="EMBL" id="SHL17926.1"/>
    </source>
</evidence>
<gene>
    <name evidence="2" type="ORF">SAMN05444398_101875</name>
</gene>
<reference evidence="2 3" key="1">
    <citation type="submission" date="2016-11" db="EMBL/GenBank/DDBJ databases">
        <authorList>
            <person name="Jaros S."/>
            <person name="Januszkiewicz K."/>
            <person name="Wedrychowicz H."/>
        </authorList>
    </citation>
    <scope>NUCLEOTIDE SEQUENCE [LARGE SCALE GENOMIC DNA]</scope>
    <source>
        <strain evidence="2 3">DSM 29589</strain>
    </source>
</reference>
<organism evidence="2 3">
    <name type="scientific">Roseovarius pacificus</name>
    <dbReference type="NCBI Taxonomy" id="337701"/>
    <lineage>
        <taxon>Bacteria</taxon>
        <taxon>Pseudomonadati</taxon>
        <taxon>Pseudomonadota</taxon>
        <taxon>Alphaproteobacteria</taxon>
        <taxon>Rhodobacterales</taxon>
        <taxon>Roseobacteraceae</taxon>
        <taxon>Roseovarius</taxon>
    </lineage>
</organism>
<evidence type="ECO:0000259" key="1">
    <source>
        <dbReference type="Pfam" id="PF07700"/>
    </source>
</evidence>
<protein>
    <submittedName>
        <fullName evidence="2">Haem-NO-binding</fullName>
    </submittedName>
</protein>
<dbReference type="AlphaFoldDB" id="A0A1M6YI55"/>
<dbReference type="GO" id="GO:0020037">
    <property type="term" value="F:heme binding"/>
    <property type="evidence" value="ECO:0007669"/>
    <property type="project" value="InterPro"/>
</dbReference>
<dbReference type="Pfam" id="PF07700">
    <property type="entry name" value="HNOB"/>
    <property type="match status" value="1"/>
</dbReference>
<evidence type="ECO:0000313" key="3">
    <source>
        <dbReference type="Proteomes" id="UP000183974"/>
    </source>
</evidence>
<dbReference type="STRING" id="337701.SAMN05444398_101875"/>
<sequence>MHGVINRAVERFVRDTYGRDVWLDIMRRLDLGFSEFEAMLSYDAQVTPRLLGAVADRLKKSRDEVLEDIGTYLVSHPNMAAVRRLLRFGGPTFQEFLHSLDDLPERTRLAIPELALPELTLVDHGADRFCLKVHNPEAVDVAFGYVVLGLLRALADDYGALVMLEHMGAAGHQETLGIHLLATAHGEGRIFTLGKAAP</sequence>
<accession>A0A1M6YI55</accession>
<feature type="domain" description="Heme NO-binding" evidence="1">
    <location>
        <begin position="2"/>
        <end position="162"/>
    </location>
</feature>
<dbReference type="RefSeq" id="WP_073033107.1">
    <property type="nucleotide sequence ID" value="NZ_BMLR01000001.1"/>
</dbReference>